<accession>A0ABR7M6N2</accession>
<dbReference type="Gene3D" id="2.70.70.10">
    <property type="entry name" value="Glucose Permease (Domain IIA)"/>
    <property type="match status" value="1"/>
</dbReference>
<dbReference type="CDD" id="cd12797">
    <property type="entry name" value="M23_peptidase"/>
    <property type="match status" value="1"/>
</dbReference>
<dbReference type="RefSeq" id="WP_187255865.1">
    <property type="nucleotide sequence ID" value="NZ_JBHULF010000006.1"/>
</dbReference>
<feature type="coiled-coil region" evidence="2">
    <location>
        <begin position="156"/>
        <end position="271"/>
    </location>
</feature>
<feature type="chain" id="PRO_5046461907" description="M23ase beta-sheet core domain-containing protein" evidence="4">
    <location>
        <begin position="21"/>
        <end position="449"/>
    </location>
</feature>
<comment type="caution">
    <text evidence="6">The sequence shown here is derived from an EMBL/GenBank/DDBJ whole genome shotgun (WGS) entry which is preliminary data.</text>
</comment>
<dbReference type="InterPro" id="IPR050570">
    <property type="entry name" value="Cell_wall_metabolism_enzyme"/>
</dbReference>
<proteinExistence type="predicted"/>
<dbReference type="EMBL" id="MBUA01000001">
    <property type="protein sequence ID" value="MBC6490571.1"/>
    <property type="molecule type" value="Genomic_DNA"/>
</dbReference>
<dbReference type="SUPFAM" id="SSF51261">
    <property type="entry name" value="Duplicated hybrid motif"/>
    <property type="match status" value="1"/>
</dbReference>
<organism evidence="6 7">
    <name type="scientific">Flavihumibacter stibioxidans</name>
    <dbReference type="NCBI Taxonomy" id="1834163"/>
    <lineage>
        <taxon>Bacteria</taxon>
        <taxon>Pseudomonadati</taxon>
        <taxon>Bacteroidota</taxon>
        <taxon>Chitinophagia</taxon>
        <taxon>Chitinophagales</taxon>
        <taxon>Chitinophagaceae</taxon>
        <taxon>Flavihumibacter</taxon>
    </lineage>
</organism>
<feature type="signal peptide" evidence="4">
    <location>
        <begin position="1"/>
        <end position="20"/>
    </location>
</feature>
<evidence type="ECO:0000256" key="3">
    <source>
        <dbReference type="SAM" id="MobiDB-lite"/>
    </source>
</evidence>
<dbReference type="InterPro" id="IPR011055">
    <property type="entry name" value="Dup_hybrid_motif"/>
</dbReference>
<evidence type="ECO:0000313" key="6">
    <source>
        <dbReference type="EMBL" id="MBC6490571.1"/>
    </source>
</evidence>
<feature type="compositionally biased region" description="Low complexity" evidence="3">
    <location>
        <begin position="278"/>
        <end position="290"/>
    </location>
</feature>
<dbReference type="Gene3D" id="6.10.250.3150">
    <property type="match status" value="1"/>
</dbReference>
<evidence type="ECO:0000313" key="7">
    <source>
        <dbReference type="Proteomes" id="UP000765802"/>
    </source>
</evidence>
<dbReference type="Proteomes" id="UP000765802">
    <property type="component" value="Unassembled WGS sequence"/>
</dbReference>
<protein>
    <recommendedName>
        <fullName evidence="5">M23ase beta-sheet core domain-containing protein</fullName>
    </recommendedName>
</protein>
<evidence type="ECO:0000256" key="4">
    <source>
        <dbReference type="SAM" id="SignalP"/>
    </source>
</evidence>
<keyword evidence="7" id="KW-1185">Reference proteome</keyword>
<evidence type="ECO:0000256" key="2">
    <source>
        <dbReference type="SAM" id="Coils"/>
    </source>
</evidence>
<name>A0ABR7M6N2_9BACT</name>
<feature type="domain" description="M23ase beta-sheet core" evidence="5">
    <location>
        <begin position="353"/>
        <end position="443"/>
    </location>
</feature>
<dbReference type="PANTHER" id="PTHR21666">
    <property type="entry name" value="PEPTIDASE-RELATED"/>
    <property type="match status" value="1"/>
</dbReference>
<feature type="region of interest" description="Disordered" evidence="3">
    <location>
        <begin position="272"/>
        <end position="300"/>
    </location>
</feature>
<gene>
    <name evidence="6" type="ORF">BC349_06310</name>
</gene>
<dbReference type="Pfam" id="PF01551">
    <property type="entry name" value="Peptidase_M23"/>
    <property type="match status" value="1"/>
</dbReference>
<evidence type="ECO:0000259" key="5">
    <source>
        <dbReference type="Pfam" id="PF01551"/>
    </source>
</evidence>
<feature type="coiled-coil region" evidence="2">
    <location>
        <begin position="25"/>
        <end position="52"/>
    </location>
</feature>
<keyword evidence="2" id="KW-0175">Coiled coil</keyword>
<reference evidence="6 7" key="1">
    <citation type="submission" date="2016-07" db="EMBL/GenBank/DDBJ databases">
        <title>Genome analysis of Flavihumibacter stibioxidans YS-17.</title>
        <authorList>
            <person name="Shi K."/>
            <person name="Han Y."/>
            <person name="Wang G."/>
        </authorList>
    </citation>
    <scope>NUCLEOTIDE SEQUENCE [LARGE SCALE GENOMIC DNA]</scope>
    <source>
        <strain evidence="6 7">YS-17</strain>
    </source>
</reference>
<dbReference type="InterPro" id="IPR016047">
    <property type="entry name" value="M23ase_b-sheet_dom"/>
</dbReference>
<dbReference type="PANTHER" id="PTHR21666:SF289">
    <property type="entry name" value="L-ALA--D-GLU ENDOPEPTIDASE"/>
    <property type="match status" value="1"/>
</dbReference>
<evidence type="ECO:0000256" key="1">
    <source>
        <dbReference type="ARBA" id="ARBA00022729"/>
    </source>
</evidence>
<sequence length="449" mass="50828">MIKKILILAIMIVTAAGSFAQNQSSADLKKKQAEIQKEIDALRQQLDETKKYKRQSLSQLNLVQKKLRLREAQIRNINDQINLIQTNINASWRDIVKLRSELDTLKLQYEKSVVYAYKNRSNYDFLNFIFSAGSFNDALKRMSYLKSYRAYREQQATNIMNTQVQLEQKIASLNQNKAQKSQVLQEQNKQFKVLADEKKEKDAVVNKIKSQEKELLKDMAAKRKQDNALKNSIRAAIRREVEAEKRRVAAIEKERKRKEDEARKADAAIAKKATENNAAAGKPAAPVASKPVEKPAAEPAKPLGLFDSREEVKLVSDNFEKNKGNLPWPVNAGRISMKFGRNKYEGLAIDYDNEGITIEAEANSTIKAVFDGEVSAVFSIGPVQAIIIKHGKYFTIYSNLSSVSVSKGQQVKAGQSLGRLDEKDAGRGELEFQITNEKNVYLNPETWLR</sequence>
<keyword evidence="1 4" id="KW-0732">Signal</keyword>